<proteinExistence type="predicted"/>
<name>A0ABV2VY82_9ACTN</name>
<accession>A0ABV2VY82</accession>
<reference evidence="2 3" key="1">
    <citation type="submission" date="2024-06" db="EMBL/GenBank/DDBJ databases">
        <title>The Natural Products Discovery Center: Release of the First 8490 Sequenced Strains for Exploring Actinobacteria Biosynthetic Diversity.</title>
        <authorList>
            <person name="Kalkreuter E."/>
            <person name="Kautsar S.A."/>
            <person name="Yang D."/>
            <person name="Bader C.D."/>
            <person name="Teijaro C.N."/>
            <person name="Fluegel L."/>
            <person name="Davis C.M."/>
            <person name="Simpson J.R."/>
            <person name="Lauterbach L."/>
            <person name="Steele A.D."/>
            <person name="Gui C."/>
            <person name="Meng S."/>
            <person name="Li G."/>
            <person name="Viehrig K."/>
            <person name="Ye F."/>
            <person name="Su P."/>
            <person name="Kiefer A.F."/>
            <person name="Nichols A."/>
            <person name="Cepeda A.J."/>
            <person name="Yan W."/>
            <person name="Fan B."/>
            <person name="Jiang Y."/>
            <person name="Adhikari A."/>
            <person name="Zheng C.-J."/>
            <person name="Schuster L."/>
            <person name="Cowan T.M."/>
            <person name="Smanski M.J."/>
            <person name="Chevrette M.G."/>
            <person name="De Carvalho L.P.S."/>
            <person name="Shen B."/>
        </authorList>
    </citation>
    <scope>NUCLEOTIDE SEQUENCE [LARGE SCALE GENOMIC DNA]</scope>
    <source>
        <strain evidence="2 3">NPDC006337</strain>
    </source>
</reference>
<keyword evidence="1" id="KW-0812">Transmembrane</keyword>
<dbReference type="InterPro" id="IPR049713">
    <property type="entry name" value="Pr6Pr-like"/>
</dbReference>
<feature type="transmembrane region" description="Helical" evidence="1">
    <location>
        <begin position="59"/>
        <end position="82"/>
    </location>
</feature>
<keyword evidence="1" id="KW-1133">Transmembrane helix</keyword>
<evidence type="ECO:0000313" key="3">
    <source>
        <dbReference type="Proteomes" id="UP001550378"/>
    </source>
</evidence>
<dbReference type="NCBIfam" id="NF038065">
    <property type="entry name" value="Pr6Pr"/>
    <property type="match status" value="1"/>
</dbReference>
<gene>
    <name evidence="2" type="ORF">ABZ508_00465</name>
</gene>
<organism evidence="2 3">
    <name type="scientific">Streptomyces lavendulocolor</name>
    <dbReference type="NCBI Taxonomy" id="67316"/>
    <lineage>
        <taxon>Bacteria</taxon>
        <taxon>Bacillati</taxon>
        <taxon>Actinomycetota</taxon>
        <taxon>Actinomycetes</taxon>
        <taxon>Kitasatosporales</taxon>
        <taxon>Streptomycetaceae</taxon>
        <taxon>Streptomyces</taxon>
    </lineage>
</organism>
<sequence length="213" mass="22420">MLIAAAAVTGIVIGLTLAEPARVLSYFTIQSNLLLAAVLALSARRAWSGRPPLPPRVTTGAVLLITITGLVYHLLLADAAAFSMTGAQAGPHAVANQLLHTVTPLGALLDWLLLTLPGGLRPRDAALWLLCPLAYLIFALTRGALLSPGTPARYPYPFLDVTAHGYPGVLQRALVLGLLFYALALALIALDRIRPSLRARENRISSPGAGGLK</sequence>
<comment type="caution">
    <text evidence="2">The sequence shown here is derived from an EMBL/GenBank/DDBJ whole genome shotgun (WGS) entry which is preliminary data.</text>
</comment>
<feature type="transmembrane region" description="Helical" evidence="1">
    <location>
        <begin position="169"/>
        <end position="190"/>
    </location>
</feature>
<dbReference type="EMBL" id="JBEXZR010000001">
    <property type="protein sequence ID" value="MEU0705846.1"/>
    <property type="molecule type" value="Genomic_DNA"/>
</dbReference>
<keyword evidence="1" id="KW-0472">Membrane</keyword>
<evidence type="ECO:0000313" key="2">
    <source>
        <dbReference type="EMBL" id="MEU0705846.1"/>
    </source>
</evidence>
<keyword evidence="3" id="KW-1185">Reference proteome</keyword>
<dbReference type="RefSeq" id="WP_359805620.1">
    <property type="nucleotide sequence ID" value="NZ_JBEXZQ010000002.1"/>
</dbReference>
<protein>
    <submittedName>
        <fullName evidence="2">Pr6Pr family membrane protein</fullName>
    </submittedName>
</protein>
<feature type="transmembrane region" description="Helical" evidence="1">
    <location>
        <begin position="28"/>
        <end position="47"/>
    </location>
</feature>
<feature type="transmembrane region" description="Helical" evidence="1">
    <location>
        <begin position="94"/>
        <end position="114"/>
    </location>
</feature>
<feature type="transmembrane region" description="Helical" evidence="1">
    <location>
        <begin position="126"/>
        <end position="149"/>
    </location>
</feature>
<evidence type="ECO:0000256" key="1">
    <source>
        <dbReference type="SAM" id="Phobius"/>
    </source>
</evidence>
<dbReference type="Proteomes" id="UP001550378">
    <property type="component" value="Unassembled WGS sequence"/>
</dbReference>